<evidence type="ECO:0000313" key="13">
    <source>
        <dbReference type="Proteomes" id="UP000635606"/>
    </source>
</evidence>
<evidence type="ECO:0000256" key="1">
    <source>
        <dbReference type="ARBA" id="ARBA00000085"/>
    </source>
</evidence>
<keyword evidence="10" id="KW-1133">Transmembrane helix</keyword>
<dbReference type="GO" id="GO:0005524">
    <property type="term" value="F:ATP binding"/>
    <property type="evidence" value="ECO:0007669"/>
    <property type="project" value="UniProtKB-KW"/>
</dbReference>
<evidence type="ECO:0000256" key="3">
    <source>
        <dbReference type="ARBA" id="ARBA00022553"/>
    </source>
</evidence>
<sequence length="478" mass="50434">MRSRLLDLLLWAVLAAPVAAGQVWPPLEVGWALRFLAALAVLTAALWLGRRSGRPNAPVAGLALVIVGSIFDGNLSFSVPVLAYLTGRRVAAAWPTAAVFAVVAAGGSALTVGVFGTKPATWFYLAATLLFVGVFPWLVGRYRRQQDELVTMGWQRADDLEREQGMVSAQARLRERARIAREMHDSLGHDLSLLALRAGALELAAGPESRAAAEVRAGVQAATERLREIIGVLHDDETPAPLAPRDESVDALVSRARGSGLDVELTETGTAPPAVARAVYRIVQESLTNAARHAPGAPVTVGVVAAADVTTVTVGNPVPPGTGVVEGFGLAGLREVVRMAGGTITVGAGDGAFLVHADLPHVAVPQRPPLQTARRRVRRSLVVAVATPVAIATLMSLAYYPYASSGSVMETATFEALRIGQPRADLPLPPRQVLQPPDGADPPGATCEYYSDGNFPMASATFRLCFRDGRLISKDRVS</sequence>
<keyword evidence="3" id="KW-0597">Phosphoprotein</keyword>
<dbReference type="PANTHER" id="PTHR24421">
    <property type="entry name" value="NITRATE/NITRITE SENSOR PROTEIN NARX-RELATED"/>
    <property type="match status" value="1"/>
</dbReference>
<dbReference type="CDD" id="cd16917">
    <property type="entry name" value="HATPase_UhpB-NarQ-NarX-like"/>
    <property type="match status" value="1"/>
</dbReference>
<evidence type="ECO:0000313" key="12">
    <source>
        <dbReference type="EMBL" id="GIJ68804.1"/>
    </source>
</evidence>
<evidence type="ECO:0000256" key="9">
    <source>
        <dbReference type="SAM" id="MobiDB-lite"/>
    </source>
</evidence>
<accession>A0A8J3ZRW8</accession>
<gene>
    <name evidence="12" type="ORF">Voc01_037210</name>
</gene>
<name>A0A8J3ZRW8_9ACTN</name>
<dbReference type="InterPro" id="IPR050482">
    <property type="entry name" value="Sensor_HK_TwoCompSys"/>
</dbReference>
<evidence type="ECO:0000256" key="8">
    <source>
        <dbReference type="ARBA" id="ARBA00023012"/>
    </source>
</evidence>
<dbReference type="EC" id="2.7.13.3" evidence="2"/>
<keyword evidence="13" id="KW-1185">Reference proteome</keyword>
<keyword evidence="7" id="KW-0067">ATP-binding</keyword>
<dbReference type="RefSeq" id="WP_203928742.1">
    <property type="nucleotide sequence ID" value="NZ_BOPH01000049.1"/>
</dbReference>
<dbReference type="PANTHER" id="PTHR24421:SF10">
    <property type="entry name" value="NITRATE_NITRITE SENSOR PROTEIN NARQ"/>
    <property type="match status" value="1"/>
</dbReference>
<dbReference type="GO" id="GO:0000155">
    <property type="term" value="F:phosphorelay sensor kinase activity"/>
    <property type="evidence" value="ECO:0007669"/>
    <property type="project" value="InterPro"/>
</dbReference>
<dbReference type="GO" id="GO:0046983">
    <property type="term" value="F:protein dimerization activity"/>
    <property type="evidence" value="ECO:0007669"/>
    <property type="project" value="InterPro"/>
</dbReference>
<dbReference type="Gene3D" id="3.30.565.10">
    <property type="entry name" value="Histidine kinase-like ATPase, C-terminal domain"/>
    <property type="match status" value="1"/>
</dbReference>
<dbReference type="InterPro" id="IPR036890">
    <property type="entry name" value="HATPase_C_sf"/>
</dbReference>
<feature type="domain" description="Signal transduction histidine kinase subgroup 3 dimerisation and phosphoacceptor" evidence="11">
    <location>
        <begin position="175"/>
        <end position="236"/>
    </location>
</feature>
<feature type="transmembrane region" description="Helical" evidence="10">
    <location>
        <begin position="381"/>
        <end position="402"/>
    </location>
</feature>
<keyword evidence="5" id="KW-0547">Nucleotide-binding</keyword>
<dbReference type="Pfam" id="PF07730">
    <property type="entry name" value="HisKA_3"/>
    <property type="match status" value="1"/>
</dbReference>
<evidence type="ECO:0000259" key="11">
    <source>
        <dbReference type="Pfam" id="PF07730"/>
    </source>
</evidence>
<evidence type="ECO:0000256" key="10">
    <source>
        <dbReference type="SAM" id="Phobius"/>
    </source>
</evidence>
<protein>
    <recommendedName>
        <fullName evidence="2">histidine kinase</fullName>
        <ecNumber evidence="2">2.7.13.3</ecNumber>
    </recommendedName>
</protein>
<dbReference type="EMBL" id="BOPH01000049">
    <property type="protein sequence ID" value="GIJ68804.1"/>
    <property type="molecule type" value="Genomic_DNA"/>
</dbReference>
<evidence type="ECO:0000256" key="6">
    <source>
        <dbReference type="ARBA" id="ARBA00022777"/>
    </source>
</evidence>
<keyword evidence="10" id="KW-0812">Transmembrane</keyword>
<dbReference type="Gene3D" id="1.20.5.1930">
    <property type="match status" value="1"/>
</dbReference>
<evidence type="ECO:0000256" key="7">
    <source>
        <dbReference type="ARBA" id="ARBA00022840"/>
    </source>
</evidence>
<feature type="transmembrane region" description="Helical" evidence="10">
    <location>
        <begin position="121"/>
        <end position="139"/>
    </location>
</feature>
<dbReference type="Proteomes" id="UP000635606">
    <property type="component" value="Unassembled WGS sequence"/>
</dbReference>
<comment type="caution">
    <text evidence="12">The sequence shown here is derived from an EMBL/GenBank/DDBJ whole genome shotgun (WGS) entry which is preliminary data.</text>
</comment>
<organism evidence="12 13">
    <name type="scientific">Virgisporangium ochraceum</name>
    <dbReference type="NCBI Taxonomy" id="65505"/>
    <lineage>
        <taxon>Bacteria</taxon>
        <taxon>Bacillati</taxon>
        <taxon>Actinomycetota</taxon>
        <taxon>Actinomycetes</taxon>
        <taxon>Micromonosporales</taxon>
        <taxon>Micromonosporaceae</taxon>
        <taxon>Virgisporangium</taxon>
    </lineage>
</organism>
<keyword evidence="6 12" id="KW-0418">Kinase</keyword>
<keyword evidence="8" id="KW-0902">Two-component regulatory system</keyword>
<reference evidence="12" key="1">
    <citation type="submission" date="2021-01" db="EMBL/GenBank/DDBJ databases">
        <title>Whole genome shotgun sequence of Virgisporangium ochraceum NBRC 16418.</title>
        <authorList>
            <person name="Komaki H."/>
            <person name="Tamura T."/>
        </authorList>
    </citation>
    <scope>NUCLEOTIDE SEQUENCE</scope>
    <source>
        <strain evidence="12">NBRC 16418</strain>
    </source>
</reference>
<feature type="transmembrane region" description="Helical" evidence="10">
    <location>
        <begin position="31"/>
        <end position="49"/>
    </location>
</feature>
<comment type="catalytic activity">
    <reaction evidence="1">
        <text>ATP + protein L-histidine = ADP + protein N-phospho-L-histidine.</text>
        <dbReference type="EC" id="2.7.13.3"/>
    </reaction>
</comment>
<evidence type="ECO:0000256" key="4">
    <source>
        <dbReference type="ARBA" id="ARBA00022679"/>
    </source>
</evidence>
<evidence type="ECO:0000256" key="2">
    <source>
        <dbReference type="ARBA" id="ARBA00012438"/>
    </source>
</evidence>
<feature type="region of interest" description="Disordered" evidence="9">
    <location>
        <begin position="425"/>
        <end position="444"/>
    </location>
</feature>
<proteinExistence type="predicted"/>
<dbReference type="InterPro" id="IPR011712">
    <property type="entry name" value="Sig_transdc_His_kin_sub3_dim/P"/>
</dbReference>
<dbReference type="AlphaFoldDB" id="A0A8J3ZRW8"/>
<keyword evidence="4" id="KW-0808">Transferase</keyword>
<feature type="transmembrane region" description="Helical" evidence="10">
    <location>
        <begin position="92"/>
        <end position="115"/>
    </location>
</feature>
<keyword evidence="10" id="KW-0472">Membrane</keyword>
<dbReference type="GO" id="GO:0016020">
    <property type="term" value="C:membrane"/>
    <property type="evidence" value="ECO:0007669"/>
    <property type="project" value="InterPro"/>
</dbReference>
<dbReference type="SUPFAM" id="SSF55874">
    <property type="entry name" value="ATPase domain of HSP90 chaperone/DNA topoisomerase II/histidine kinase"/>
    <property type="match status" value="1"/>
</dbReference>
<evidence type="ECO:0000256" key="5">
    <source>
        <dbReference type="ARBA" id="ARBA00022741"/>
    </source>
</evidence>